<proteinExistence type="predicted"/>
<name>A0ABP8U2J3_9ACTN</name>
<gene>
    <name evidence="1" type="ORF">GCM10023196_007180</name>
</gene>
<reference evidence="2" key="1">
    <citation type="journal article" date="2019" name="Int. J. Syst. Evol. Microbiol.">
        <title>The Global Catalogue of Microorganisms (GCM) 10K type strain sequencing project: providing services to taxonomists for standard genome sequencing and annotation.</title>
        <authorList>
            <consortium name="The Broad Institute Genomics Platform"/>
            <consortium name="The Broad Institute Genome Sequencing Center for Infectious Disease"/>
            <person name="Wu L."/>
            <person name="Ma J."/>
        </authorList>
    </citation>
    <scope>NUCLEOTIDE SEQUENCE [LARGE SCALE GENOMIC DNA]</scope>
    <source>
        <strain evidence="2">JCM 17939</strain>
    </source>
</reference>
<dbReference type="Proteomes" id="UP001501442">
    <property type="component" value="Unassembled WGS sequence"/>
</dbReference>
<dbReference type="RefSeq" id="WP_345429145.1">
    <property type="nucleotide sequence ID" value="NZ_BAABHK010000001.1"/>
</dbReference>
<sequence>MRNIGSQHRSPFSYQLVTGPLLDRLIELRANPWDAVPERPGQSMVRHAFFGADDQGMLTFNIHEQTETLRIIDII</sequence>
<evidence type="ECO:0000313" key="2">
    <source>
        <dbReference type="Proteomes" id="UP001501442"/>
    </source>
</evidence>
<organism evidence="1 2">
    <name type="scientific">Actinoallomurus vinaceus</name>
    <dbReference type="NCBI Taxonomy" id="1080074"/>
    <lineage>
        <taxon>Bacteria</taxon>
        <taxon>Bacillati</taxon>
        <taxon>Actinomycetota</taxon>
        <taxon>Actinomycetes</taxon>
        <taxon>Streptosporangiales</taxon>
        <taxon>Thermomonosporaceae</taxon>
        <taxon>Actinoallomurus</taxon>
    </lineage>
</organism>
<accession>A0ABP8U2J3</accession>
<protein>
    <submittedName>
        <fullName evidence="1">Uncharacterized protein</fullName>
    </submittedName>
</protein>
<evidence type="ECO:0000313" key="1">
    <source>
        <dbReference type="EMBL" id="GAA4621005.1"/>
    </source>
</evidence>
<dbReference type="EMBL" id="BAABHK010000001">
    <property type="protein sequence ID" value="GAA4621005.1"/>
    <property type="molecule type" value="Genomic_DNA"/>
</dbReference>
<comment type="caution">
    <text evidence="1">The sequence shown here is derived from an EMBL/GenBank/DDBJ whole genome shotgun (WGS) entry which is preliminary data.</text>
</comment>
<keyword evidence="2" id="KW-1185">Reference proteome</keyword>